<evidence type="ECO:0000256" key="1">
    <source>
        <dbReference type="ARBA" id="ARBA00022723"/>
    </source>
</evidence>
<dbReference type="HOGENOM" id="CLU_062373_0_0_2"/>
<dbReference type="InterPro" id="IPR040086">
    <property type="entry name" value="MJ0683-like"/>
</dbReference>
<organism evidence="5 6">
    <name type="scientific">Thermofilum pendens (strain DSM 2475 / Hrk 5)</name>
    <dbReference type="NCBI Taxonomy" id="368408"/>
    <lineage>
        <taxon>Archaea</taxon>
        <taxon>Thermoproteota</taxon>
        <taxon>Thermoprotei</taxon>
        <taxon>Thermofilales</taxon>
        <taxon>Thermofilaceae</taxon>
        <taxon>Thermofilum</taxon>
    </lineage>
</organism>
<dbReference type="AlphaFoldDB" id="A1RY77"/>
<keyword evidence="1" id="KW-0479">Metal-binding</keyword>
<name>A1RY77_THEPD</name>
<dbReference type="GO" id="GO:0003824">
    <property type="term" value="F:catalytic activity"/>
    <property type="evidence" value="ECO:0007669"/>
    <property type="project" value="InterPro"/>
</dbReference>
<dbReference type="SFLD" id="SFLDS00029">
    <property type="entry name" value="Radical_SAM"/>
    <property type="match status" value="1"/>
</dbReference>
<dbReference type="PANTHER" id="PTHR43432">
    <property type="entry name" value="SLR0285 PROTEIN"/>
    <property type="match status" value="1"/>
</dbReference>
<sequence length="397" mass="44008">MSLKLSLKNLLYQKILLATKLEEALSDESKAKALSDHHARRPPRPCGFTVHSAVGCTYSCSYCYLPDMGISFREVHVYGLTGEEVSYALLKNPYFLPTRFGSQIAVGSVGEPFASPEAASKTMEYIASFEKYLGNPVQFSTKAVLDEETAGWLAQRKVPVNPLVTVVTLDKYKELEPGAPPPYERLESMRRMRKKGLRPMLFLRPLIPGVTSEEAEEILEEAKRHGAVGVVIGGLRVTPSILARLEKAGVDTGRIRGMLKGVQLTAGKQVPLPLGDLKREVLEIARSKGLVPFLSACCANNFNAYLHDGKRVPCPGLDYIDGKYCTACPVGCPSLKTEVDPDEVREIIEKFTGVKGVKVEVDDRYIRVTGGKVRLKKHHVYLIETGYRRRLRTSRNV</sequence>
<gene>
    <name evidence="5" type="ordered locus">Tpen_0755</name>
</gene>
<proteinExistence type="predicted"/>
<dbReference type="InterPro" id="IPR058240">
    <property type="entry name" value="rSAM_sf"/>
</dbReference>
<dbReference type="eggNOG" id="arCOG01291">
    <property type="taxonomic scope" value="Archaea"/>
</dbReference>
<dbReference type="InterPro" id="IPR007197">
    <property type="entry name" value="rSAM"/>
</dbReference>
<dbReference type="EMBL" id="CP000505">
    <property type="protein sequence ID" value="ABL78157.1"/>
    <property type="molecule type" value="Genomic_DNA"/>
</dbReference>
<evidence type="ECO:0000256" key="3">
    <source>
        <dbReference type="ARBA" id="ARBA00023014"/>
    </source>
</evidence>
<dbReference type="GeneID" id="4601076"/>
<dbReference type="KEGG" id="tpe:Tpen_0755"/>
<dbReference type="Pfam" id="PF04055">
    <property type="entry name" value="Radical_SAM"/>
    <property type="match status" value="1"/>
</dbReference>
<keyword evidence="6" id="KW-1185">Reference proteome</keyword>
<accession>A1RY77</accession>
<dbReference type="OrthoDB" id="15538at2157"/>
<dbReference type="PROSITE" id="PS51918">
    <property type="entry name" value="RADICAL_SAM"/>
    <property type="match status" value="1"/>
</dbReference>
<evidence type="ECO:0000259" key="4">
    <source>
        <dbReference type="PROSITE" id="PS51918"/>
    </source>
</evidence>
<feature type="domain" description="Radical SAM core" evidence="4">
    <location>
        <begin position="38"/>
        <end position="271"/>
    </location>
</feature>
<evidence type="ECO:0000313" key="6">
    <source>
        <dbReference type="Proteomes" id="UP000000641"/>
    </source>
</evidence>
<protein>
    <submittedName>
        <fullName evidence="5">Radical SAM domain protein</fullName>
    </submittedName>
</protein>
<keyword evidence="3" id="KW-0411">Iron-sulfur</keyword>
<dbReference type="GO" id="GO:0051536">
    <property type="term" value="F:iron-sulfur cluster binding"/>
    <property type="evidence" value="ECO:0007669"/>
    <property type="project" value="UniProtKB-KW"/>
</dbReference>
<dbReference type="SUPFAM" id="SSF102114">
    <property type="entry name" value="Radical SAM enzymes"/>
    <property type="match status" value="1"/>
</dbReference>
<dbReference type="SFLD" id="SFLDG01084">
    <property type="entry name" value="Uncharacterised_Radical_SAM_Su"/>
    <property type="match status" value="1"/>
</dbReference>
<evidence type="ECO:0000256" key="2">
    <source>
        <dbReference type="ARBA" id="ARBA00023004"/>
    </source>
</evidence>
<reference evidence="6" key="1">
    <citation type="journal article" date="2008" name="J. Bacteriol.">
        <title>Genome sequence of Thermofilum pendens reveals an exceptional loss of biosynthetic pathways without genome reduction.</title>
        <authorList>
            <person name="Anderson I."/>
            <person name="Rodriguez J."/>
            <person name="Susanti D."/>
            <person name="Porat I."/>
            <person name="Reich C."/>
            <person name="Ulrich L.E."/>
            <person name="Elkins J.G."/>
            <person name="Mavromatis K."/>
            <person name="Lykidis A."/>
            <person name="Kim E."/>
            <person name="Thompson L.S."/>
            <person name="Nolan M."/>
            <person name="Land M."/>
            <person name="Copeland A."/>
            <person name="Lapidus A."/>
            <person name="Lucas S."/>
            <person name="Detter C."/>
            <person name="Zhulin I.B."/>
            <person name="Olsen G.J."/>
            <person name="Whitman W."/>
            <person name="Mukhopadhyay B."/>
            <person name="Bristow J."/>
            <person name="Kyrpides N."/>
        </authorList>
    </citation>
    <scope>NUCLEOTIDE SEQUENCE [LARGE SCALE GENOMIC DNA]</scope>
    <source>
        <strain evidence="6">DSM 2475 / Hrk 5</strain>
    </source>
</reference>
<dbReference type="STRING" id="368408.Tpen_0755"/>
<dbReference type="EnsemblBacteria" id="ABL78157">
    <property type="protein sequence ID" value="ABL78157"/>
    <property type="gene ID" value="Tpen_0755"/>
</dbReference>
<dbReference type="RefSeq" id="WP_011752422.1">
    <property type="nucleotide sequence ID" value="NC_008698.1"/>
</dbReference>
<dbReference type="Gene3D" id="3.80.30.30">
    <property type="match status" value="1"/>
</dbReference>
<dbReference type="Proteomes" id="UP000000641">
    <property type="component" value="Chromosome"/>
</dbReference>
<evidence type="ECO:0000313" key="5">
    <source>
        <dbReference type="EMBL" id="ABL78157.1"/>
    </source>
</evidence>
<keyword evidence="2" id="KW-0408">Iron</keyword>
<dbReference type="GO" id="GO:0046872">
    <property type="term" value="F:metal ion binding"/>
    <property type="evidence" value="ECO:0007669"/>
    <property type="project" value="UniProtKB-KW"/>
</dbReference>
<dbReference type="PANTHER" id="PTHR43432:SF4">
    <property type="entry name" value="RADICAL SAM CORE DOMAIN-CONTAINING PROTEIN"/>
    <property type="match status" value="1"/>
</dbReference>